<dbReference type="GO" id="GO:0005576">
    <property type="term" value="C:extracellular region"/>
    <property type="evidence" value="ECO:0007669"/>
    <property type="project" value="UniProtKB-SubCell"/>
</dbReference>
<dbReference type="InterPro" id="IPR016186">
    <property type="entry name" value="C-type_lectin-like/link_sf"/>
</dbReference>
<sequence length="199" mass="22766">KAEDNYVLLPPTIWVRILPTSEGRKAESTLISRRSLQYCTLTTASCTQRQNSSHLVSIHSRAETFHVKRLIPSNQAPFTNVWIGLNDPQKNRNWRWSDGSTFNYTAWEPMEPNDLDDEKFCAQLSSSSSKPRWRGGSPRCGSHNKDPKRTLLCTLSPWPPMLTWLRHQIRNQETMNSSPALAVRAGWLTLGQSPGDWEF</sequence>
<evidence type="ECO:0000256" key="1">
    <source>
        <dbReference type="ARBA" id="ARBA00004613"/>
    </source>
</evidence>
<dbReference type="InterPro" id="IPR050111">
    <property type="entry name" value="C-type_lectin/snaclec_domain"/>
</dbReference>
<feature type="domain" description="C-type lectin" evidence="7">
    <location>
        <begin position="46"/>
        <end position="134"/>
    </location>
</feature>
<reference evidence="8" key="2">
    <citation type="submission" date="2025-09" db="UniProtKB">
        <authorList>
            <consortium name="Ensembl"/>
        </authorList>
    </citation>
    <scope>IDENTIFICATION</scope>
</reference>
<evidence type="ECO:0000256" key="2">
    <source>
        <dbReference type="ARBA" id="ARBA00006250"/>
    </source>
</evidence>
<dbReference type="PRINTS" id="PR01504">
    <property type="entry name" value="PNCREATITSAP"/>
</dbReference>
<proteinExistence type="inferred from homology"/>
<dbReference type="Gene3D" id="3.10.100.10">
    <property type="entry name" value="Mannose-Binding Protein A, subunit A"/>
    <property type="match status" value="1"/>
</dbReference>
<evidence type="ECO:0000313" key="8">
    <source>
        <dbReference type="Ensembl" id="ENSNNAP00000027905.1"/>
    </source>
</evidence>
<keyword evidence="9" id="KW-1185">Reference proteome</keyword>
<dbReference type="PROSITE" id="PS50041">
    <property type="entry name" value="C_TYPE_LECTIN_2"/>
    <property type="match status" value="1"/>
</dbReference>
<dbReference type="InterPro" id="IPR016187">
    <property type="entry name" value="CTDL_fold"/>
</dbReference>
<dbReference type="SUPFAM" id="SSF56436">
    <property type="entry name" value="C-type lectin-like"/>
    <property type="match status" value="1"/>
</dbReference>
<name>A0A8C7E6U6_NAJNA</name>
<dbReference type="Pfam" id="PF00059">
    <property type="entry name" value="Lectin_C"/>
    <property type="match status" value="1"/>
</dbReference>
<keyword evidence="3" id="KW-0964">Secreted</keyword>
<dbReference type="SMART" id="SM00034">
    <property type="entry name" value="CLECT"/>
    <property type="match status" value="1"/>
</dbReference>
<evidence type="ECO:0000256" key="4">
    <source>
        <dbReference type="ARBA" id="ARBA00022837"/>
    </source>
</evidence>
<evidence type="ECO:0000256" key="5">
    <source>
        <dbReference type="ARBA" id="ARBA00023157"/>
    </source>
</evidence>
<dbReference type="Proteomes" id="UP000694559">
    <property type="component" value="Unplaced"/>
</dbReference>
<dbReference type="AlphaFoldDB" id="A0A8C7E6U6"/>
<dbReference type="GeneTree" id="ENSGT01040000241247"/>
<keyword evidence="4" id="KW-0106">Calcium</keyword>
<dbReference type="InterPro" id="IPR001304">
    <property type="entry name" value="C-type_lectin-like"/>
</dbReference>
<keyword evidence="5" id="KW-1015">Disulfide bond</keyword>
<evidence type="ECO:0000313" key="9">
    <source>
        <dbReference type="Proteomes" id="UP000694559"/>
    </source>
</evidence>
<evidence type="ECO:0000259" key="7">
    <source>
        <dbReference type="PROSITE" id="PS50041"/>
    </source>
</evidence>
<reference evidence="8" key="1">
    <citation type="submission" date="2025-08" db="UniProtKB">
        <authorList>
            <consortium name="Ensembl"/>
        </authorList>
    </citation>
    <scope>IDENTIFICATION</scope>
</reference>
<organism evidence="8 9">
    <name type="scientific">Naja naja</name>
    <name type="common">Indian cobra</name>
    <dbReference type="NCBI Taxonomy" id="35670"/>
    <lineage>
        <taxon>Eukaryota</taxon>
        <taxon>Metazoa</taxon>
        <taxon>Chordata</taxon>
        <taxon>Craniata</taxon>
        <taxon>Vertebrata</taxon>
        <taxon>Euteleostomi</taxon>
        <taxon>Lepidosauria</taxon>
        <taxon>Squamata</taxon>
        <taxon>Bifurcata</taxon>
        <taxon>Unidentata</taxon>
        <taxon>Episquamata</taxon>
        <taxon>Toxicofera</taxon>
        <taxon>Serpentes</taxon>
        <taxon>Colubroidea</taxon>
        <taxon>Elapidae</taxon>
        <taxon>Elapinae</taxon>
        <taxon>Naja</taxon>
    </lineage>
</organism>
<feature type="region of interest" description="Disordered" evidence="6">
    <location>
        <begin position="126"/>
        <end position="146"/>
    </location>
</feature>
<evidence type="ECO:0000256" key="3">
    <source>
        <dbReference type="ARBA" id="ARBA00022525"/>
    </source>
</evidence>
<evidence type="ECO:0000256" key="6">
    <source>
        <dbReference type="SAM" id="MobiDB-lite"/>
    </source>
</evidence>
<protein>
    <recommendedName>
        <fullName evidence="7">C-type lectin domain-containing protein</fullName>
    </recommendedName>
</protein>
<accession>A0A8C7E6U6</accession>
<dbReference type="Ensembl" id="ENSNNAT00000029232.1">
    <property type="protein sequence ID" value="ENSNNAP00000027905.1"/>
    <property type="gene ID" value="ENSNNAG00000018013.1"/>
</dbReference>
<dbReference type="OrthoDB" id="441660at2759"/>
<dbReference type="PANTHER" id="PTHR22803">
    <property type="entry name" value="MANNOSE, PHOSPHOLIPASE, LECTIN RECEPTOR RELATED"/>
    <property type="match status" value="1"/>
</dbReference>
<comment type="subcellular location">
    <subcellularLocation>
        <location evidence="1">Secreted</location>
    </subcellularLocation>
</comment>
<comment type="similarity">
    <text evidence="2">Belongs to the true venom lectin family.</text>
</comment>